<comment type="subcellular location">
    <subcellularLocation>
        <location evidence="2">Chromosome</location>
    </subcellularLocation>
    <subcellularLocation>
        <location evidence="1">Nucleus</location>
    </subcellularLocation>
</comment>
<evidence type="ECO:0000256" key="4">
    <source>
        <dbReference type="ARBA" id="ARBA00022741"/>
    </source>
</evidence>
<feature type="domain" description="Mitochondria-eating protein C-terminal" evidence="13">
    <location>
        <begin position="1110"/>
        <end position="1298"/>
    </location>
</feature>
<dbReference type="GO" id="GO:0005634">
    <property type="term" value="C:nucleus"/>
    <property type="evidence" value="ECO:0007669"/>
    <property type="project" value="UniProtKB-SubCell"/>
</dbReference>
<feature type="coiled-coil region" evidence="11">
    <location>
        <begin position="532"/>
        <end position="1072"/>
    </location>
</feature>
<dbReference type="InterPro" id="IPR031981">
    <property type="entry name" value="MIEAP_C"/>
</dbReference>
<evidence type="ECO:0000256" key="2">
    <source>
        <dbReference type="ARBA" id="ARBA00004286"/>
    </source>
</evidence>
<evidence type="ECO:0000256" key="7">
    <source>
        <dbReference type="ARBA" id="ARBA00023054"/>
    </source>
</evidence>
<keyword evidence="5" id="KW-0227">DNA damage</keyword>
<feature type="coiled-coil region" evidence="11">
    <location>
        <begin position="232"/>
        <end position="259"/>
    </location>
</feature>
<evidence type="ECO:0000256" key="9">
    <source>
        <dbReference type="ARBA" id="ARBA00023204"/>
    </source>
</evidence>
<evidence type="ECO:0000313" key="14">
    <source>
        <dbReference type="EMBL" id="KAL3878227.1"/>
    </source>
</evidence>
<protein>
    <recommendedName>
        <fullName evidence="13">Mitochondria-eating protein C-terminal domain-containing protein</fullName>
    </recommendedName>
</protein>
<evidence type="ECO:0000256" key="5">
    <source>
        <dbReference type="ARBA" id="ARBA00022763"/>
    </source>
</evidence>
<dbReference type="Proteomes" id="UP001634394">
    <property type="component" value="Unassembled WGS sequence"/>
</dbReference>
<keyword evidence="8" id="KW-0233">DNA recombination</keyword>
<evidence type="ECO:0000256" key="6">
    <source>
        <dbReference type="ARBA" id="ARBA00022840"/>
    </source>
</evidence>
<gene>
    <name evidence="14" type="ORF">ACJMK2_030593</name>
</gene>
<keyword evidence="10" id="KW-0539">Nucleus</keyword>
<dbReference type="GO" id="GO:0006310">
    <property type="term" value="P:DNA recombination"/>
    <property type="evidence" value="ECO:0007669"/>
    <property type="project" value="UniProtKB-KW"/>
</dbReference>
<reference evidence="14 15" key="1">
    <citation type="submission" date="2024-11" db="EMBL/GenBank/DDBJ databases">
        <title>Chromosome-level genome assembly of the freshwater bivalve Anodonta woodiana.</title>
        <authorList>
            <person name="Chen X."/>
        </authorList>
    </citation>
    <scope>NUCLEOTIDE SEQUENCE [LARGE SCALE GENOMIC DNA]</scope>
    <source>
        <strain evidence="14">MN2024</strain>
        <tissue evidence="14">Gills</tissue>
    </source>
</reference>
<dbReference type="Pfam" id="PF16026">
    <property type="entry name" value="MIEAP"/>
    <property type="match status" value="1"/>
</dbReference>
<evidence type="ECO:0000256" key="3">
    <source>
        <dbReference type="ARBA" id="ARBA00022454"/>
    </source>
</evidence>
<dbReference type="GO" id="GO:0005524">
    <property type="term" value="F:ATP binding"/>
    <property type="evidence" value="ECO:0007669"/>
    <property type="project" value="UniProtKB-KW"/>
</dbReference>
<evidence type="ECO:0000259" key="13">
    <source>
        <dbReference type="Pfam" id="PF16026"/>
    </source>
</evidence>
<organism evidence="14 15">
    <name type="scientific">Sinanodonta woodiana</name>
    <name type="common">Chinese pond mussel</name>
    <name type="synonym">Anodonta woodiana</name>
    <dbReference type="NCBI Taxonomy" id="1069815"/>
    <lineage>
        <taxon>Eukaryota</taxon>
        <taxon>Metazoa</taxon>
        <taxon>Spiralia</taxon>
        <taxon>Lophotrochozoa</taxon>
        <taxon>Mollusca</taxon>
        <taxon>Bivalvia</taxon>
        <taxon>Autobranchia</taxon>
        <taxon>Heteroconchia</taxon>
        <taxon>Palaeoheterodonta</taxon>
        <taxon>Unionida</taxon>
        <taxon>Unionoidea</taxon>
        <taxon>Unionidae</taxon>
        <taxon>Unioninae</taxon>
        <taxon>Sinanodonta</taxon>
    </lineage>
</organism>
<evidence type="ECO:0000256" key="1">
    <source>
        <dbReference type="ARBA" id="ARBA00004123"/>
    </source>
</evidence>
<comment type="caution">
    <text evidence="14">The sequence shown here is derived from an EMBL/GenBank/DDBJ whole genome shotgun (WGS) entry which is preliminary data.</text>
</comment>
<proteinExistence type="predicted"/>
<feature type="coiled-coil region" evidence="11">
    <location>
        <begin position="331"/>
        <end position="365"/>
    </location>
</feature>
<dbReference type="EMBL" id="JBJQND010000004">
    <property type="protein sequence ID" value="KAL3878227.1"/>
    <property type="molecule type" value="Genomic_DNA"/>
</dbReference>
<name>A0ABD3WZN2_SINWO</name>
<dbReference type="PANTHER" id="PTHR19306">
    <property type="entry name" value="STRUCTURAL MAINTENANCE OF CHROMOSOMES 5,6 SMC5, SMC6"/>
    <property type="match status" value="1"/>
</dbReference>
<keyword evidence="7 11" id="KW-0175">Coiled coil</keyword>
<feature type="region of interest" description="Disordered" evidence="12">
    <location>
        <begin position="1"/>
        <end position="60"/>
    </location>
</feature>
<accession>A0ABD3WZN2</accession>
<keyword evidence="3" id="KW-0158">Chromosome</keyword>
<sequence length="1306" mass="153904">MSMDSAKYSFVTRRQVRPPTSARRDNVVSRNGNIGTASIPSNRNRNLRPSTSQQTGSVKSCKNTILKDTVASCAKRKGRTNATRHLNCHKSVQTTPSFVNSDTWHSNRRRSVQTAPSCVHNDITKDEKQNFKKLFAALAVFKRTNIQEIKQAIQLIQTMQAEVSEKRSEIPRLKKYIGFVKVDTKSLQEELWRKDMQLTQLNQGRCWNVEDEQLEMTQHDLQLKYDQMKYESQVMSKDKTNLENEIEILRNTLLKTEREFSQQKSDICFLQKHIESLNQEAWSLKEQLYENNMQIQNQGSMEHKRMELKHKDMQQKYDKIKYESKATVMEQSKLENEIVTLRSTLEKTEKEFLHKTNEMSRLKKQVELMDKESKYLKAQLQERDKQLPNKNQGKYCNVDQKQFEKMENDFQRKLNKMNAECQEMVKAKAKLENEVDTILIKLKKTEQELSEKTSEIYGLKARVKSTEDESKSLKAQLQEKDMLLLKQNQGRNWNWEFEQLDIRHKDLQGKFDKINDEYRAMEMDKCTSENINEKLRSTLRKTEHELSKQTSEISELKKLNESLNQESESLKTQLLEKDMFLLKQNQRINRIAEYEQLELRYKDLQQEFDKIKYESQAMTNDKAKLENENETLRSKLQKTEQDLSQQRVEITRIKKHAESVVEKSESLHAQLKEKERQQLQQNQGRNLNVEYEQLETRHTELQRKFDKTEYEARALMADKKRLENENEQLRSIKRKTEQDFAQQSGEMIRLKKHVESAVEHSESLKAQLKEKERQQLKQNQGRNLNVEYEQLATRHTDLQRKFDKIEDEAKALMADKTRFENENEQLRSMLQKTEQEVSQQNGEMTRLKKHVESMVEKSESLKAQLQEKERQQLKQNQGRNLNVEYEQLVTRHNDLQRKFDKIEDEAKALMADKTRFENENEQLRSMLQKTEQEVSQQNGEMTRLKKHVESMVEKSESLKAQLQEKERQQLKQNQGRNLNVEYEQLVTRHNDLQRKFDQIEDEAKALMADKTKIENENKKLSSVLKKTEQESFEQKNEISKLKKRGENMDRELESFKAHLQQKERQLQEQILATTKANAEKDDALTRLSRLMGQQMSEGNPNITDLSDQNRPSKLGERYSELYDNEWTNAFEVLTDNFGKNDKEAIDVLRTILFESYTRALDFSISQLKEAESKLSGSTKGVGNECKRLLKEARKHINIKDADSVLENVLEVILSKVVDRSQKRETTLRIYTKECFLLCWYMSIQDPPVVLVEVPTKGSRFDTNIYKHYINSGDTVDYVVWPALFLHKGGPLLTKGVAQPLVRSRSE</sequence>
<evidence type="ECO:0000313" key="15">
    <source>
        <dbReference type="Proteomes" id="UP001634394"/>
    </source>
</evidence>
<feature type="coiled-coil region" evidence="11">
    <location>
        <begin position="414"/>
        <end position="462"/>
    </location>
</feature>
<keyword evidence="6" id="KW-0067">ATP-binding</keyword>
<evidence type="ECO:0000256" key="12">
    <source>
        <dbReference type="SAM" id="MobiDB-lite"/>
    </source>
</evidence>
<keyword evidence="4" id="KW-0547">Nucleotide-binding</keyword>
<keyword evidence="9" id="KW-0234">DNA repair</keyword>
<dbReference type="GO" id="GO:0006281">
    <property type="term" value="P:DNA repair"/>
    <property type="evidence" value="ECO:0007669"/>
    <property type="project" value="UniProtKB-KW"/>
</dbReference>
<evidence type="ECO:0000256" key="8">
    <source>
        <dbReference type="ARBA" id="ARBA00023172"/>
    </source>
</evidence>
<dbReference type="GO" id="GO:0005694">
    <property type="term" value="C:chromosome"/>
    <property type="evidence" value="ECO:0007669"/>
    <property type="project" value="UniProtKB-SubCell"/>
</dbReference>
<keyword evidence="15" id="KW-1185">Reference proteome</keyword>
<dbReference type="PANTHER" id="PTHR19306:SF6">
    <property type="entry name" value="STRUCTURAL MAINTENANCE OF CHROMOSOMES PROTEIN 6"/>
    <property type="match status" value="1"/>
</dbReference>
<feature type="compositionally biased region" description="Polar residues" evidence="12">
    <location>
        <begin position="28"/>
        <end position="60"/>
    </location>
</feature>
<evidence type="ECO:0000256" key="11">
    <source>
        <dbReference type="SAM" id="Coils"/>
    </source>
</evidence>
<evidence type="ECO:0000256" key="10">
    <source>
        <dbReference type="ARBA" id="ARBA00023242"/>
    </source>
</evidence>